<evidence type="ECO:0000256" key="1">
    <source>
        <dbReference type="ARBA" id="ARBA00004651"/>
    </source>
</evidence>
<feature type="transmembrane region" description="Helical" evidence="9">
    <location>
        <begin position="51"/>
        <end position="73"/>
    </location>
</feature>
<dbReference type="InterPro" id="IPR026033">
    <property type="entry name" value="Azg-like_bact_archaea"/>
</dbReference>
<evidence type="ECO:0000256" key="2">
    <source>
        <dbReference type="ARBA" id="ARBA00005697"/>
    </source>
</evidence>
<dbReference type="PANTHER" id="PTHR43337">
    <property type="entry name" value="XANTHINE/URACIL PERMEASE C887.17-RELATED"/>
    <property type="match status" value="1"/>
</dbReference>
<comment type="caution">
    <text evidence="10">The sequence shown here is derived from an EMBL/GenBank/DDBJ whole genome shotgun (WGS) entry which is preliminary data.</text>
</comment>
<evidence type="ECO:0000256" key="4">
    <source>
        <dbReference type="ARBA" id="ARBA00022475"/>
    </source>
</evidence>
<feature type="transmembrane region" description="Helical" evidence="9">
    <location>
        <begin position="239"/>
        <end position="260"/>
    </location>
</feature>
<comment type="similarity">
    <text evidence="2 8">Belongs to the nucleobase:cation symporter-2 (NCS2) (TC 2.A.40) family. Azg-like subfamily.</text>
</comment>
<evidence type="ECO:0000256" key="3">
    <source>
        <dbReference type="ARBA" id="ARBA00022448"/>
    </source>
</evidence>
<organism evidence="10 11">
    <name type="scientific">Variovorax terrae</name>
    <dbReference type="NCBI Taxonomy" id="2923278"/>
    <lineage>
        <taxon>Bacteria</taxon>
        <taxon>Pseudomonadati</taxon>
        <taxon>Pseudomonadota</taxon>
        <taxon>Betaproteobacteria</taxon>
        <taxon>Burkholderiales</taxon>
        <taxon>Comamonadaceae</taxon>
        <taxon>Variovorax</taxon>
    </lineage>
</organism>
<feature type="transmembrane region" description="Helical" evidence="9">
    <location>
        <begin position="195"/>
        <end position="219"/>
    </location>
</feature>
<keyword evidence="11" id="KW-1185">Reference proteome</keyword>
<keyword evidence="6 8" id="KW-1133">Transmembrane helix</keyword>
<dbReference type="InterPro" id="IPR045018">
    <property type="entry name" value="Azg-like"/>
</dbReference>
<feature type="transmembrane region" description="Helical" evidence="9">
    <location>
        <begin position="168"/>
        <end position="188"/>
    </location>
</feature>
<dbReference type="PIRSF" id="PIRSF005353">
    <property type="entry name" value="PbuG"/>
    <property type="match status" value="1"/>
</dbReference>
<keyword evidence="5 8" id="KW-0812">Transmembrane</keyword>
<evidence type="ECO:0000256" key="5">
    <source>
        <dbReference type="ARBA" id="ARBA00022692"/>
    </source>
</evidence>
<feature type="transmembrane region" description="Helical" evidence="9">
    <location>
        <begin position="103"/>
        <end position="123"/>
    </location>
</feature>
<feature type="transmembrane region" description="Helical" evidence="9">
    <location>
        <begin position="315"/>
        <end position="335"/>
    </location>
</feature>
<feature type="transmembrane region" description="Helical" evidence="9">
    <location>
        <begin position="281"/>
        <end position="303"/>
    </location>
</feature>
<dbReference type="EMBL" id="JALGBI010000001">
    <property type="protein sequence ID" value="MCJ0763622.1"/>
    <property type="molecule type" value="Genomic_DNA"/>
</dbReference>
<proteinExistence type="inferred from homology"/>
<evidence type="ECO:0000256" key="8">
    <source>
        <dbReference type="PIRNR" id="PIRNR005353"/>
    </source>
</evidence>
<keyword evidence="3 8" id="KW-0813">Transport</keyword>
<dbReference type="Proteomes" id="UP001139447">
    <property type="component" value="Unassembled WGS sequence"/>
</dbReference>
<protein>
    <submittedName>
        <fullName evidence="10">NCS2 family permease</fullName>
    </submittedName>
</protein>
<feature type="transmembrane region" description="Helical" evidence="9">
    <location>
        <begin position="135"/>
        <end position="156"/>
    </location>
</feature>
<dbReference type="GO" id="GO:0005886">
    <property type="term" value="C:plasma membrane"/>
    <property type="evidence" value="ECO:0007669"/>
    <property type="project" value="UniProtKB-SubCell"/>
</dbReference>
<dbReference type="InterPro" id="IPR006043">
    <property type="entry name" value="NCS2"/>
</dbReference>
<keyword evidence="4 8" id="KW-1003">Cell membrane</keyword>
<evidence type="ECO:0000256" key="9">
    <source>
        <dbReference type="SAM" id="Phobius"/>
    </source>
</evidence>
<keyword evidence="7 8" id="KW-0472">Membrane</keyword>
<accession>A0A9X1VX87</accession>
<evidence type="ECO:0000313" key="11">
    <source>
        <dbReference type="Proteomes" id="UP001139447"/>
    </source>
</evidence>
<comment type="subcellular location">
    <subcellularLocation>
        <location evidence="1 8">Cell membrane</location>
        <topology evidence="1 8">Multi-pass membrane protein</topology>
    </subcellularLocation>
</comment>
<gene>
    <name evidence="10" type="ORF">MMF98_10435</name>
</gene>
<sequence>MFERFFKLQAHGTTVRTEIVAGLTTFLTMCYIVFVNPSILGGTGMDKNAVFVATCLAAAIGSVIMAFVANYPIGMAPGMGLNAFFAFTVVGAMGYTWQQALGAVFISGCVFIVLTVTGIRGWLIAGVPKSLRSAIAAGIGLFLAIIALGNAGIVVANPATKIGMGNLHAPPALLAIFGFFLIAVLDALRVRGAILIGILAVSLLSMLLGLSQFNGVFAMPPSLEPTFFKLDIVGALHTGFVHVILVFVLVEVFDATGTLMGVARRAGLLEGDRYKGLGRALFADSAAIFCGSLLGTSSTTAYVESASGVQAGGRTGLTALTVAVLFLATLFVAPLAASVPPYATAPALLYVAGLMLRELLDVAWDDVTEATPAALTALAMPFTYSIANGLSFGFITYAGLKLFTGRYKEVHPAAWCIAGLFLAKYTFFPE</sequence>
<dbReference type="PANTHER" id="PTHR43337:SF1">
    <property type="entry name" value="XANTHINE_URACIL PERMEASE C887.17-RELATED"/>
    <property type="match status" value="1"/>
</dbReference>
<name>A0A9X1VX87_9BURK</name>
<feature type="transmembrane region" description="Helical" evidence="9">
    <location>
        <begin position="80"/>
        <end position="97"/>
    </location>
</feature>
<evidence type="ECO:0000256" key="7">
    <source>
        <dbReference type="ARBA" id="ARBA00023136"/>
    </source>
</evidence>
<feature type="transmembrane region" description="Helical" evidence="9">
    <location>
        <begin position="372"/>
        <end position="398"/>
    </location>
</feature>
<dbReference type="Pfam" id="PF00860">
    <property type="entry name" value="Xan_ur_permease"/>
    <property type="match status" value="1"/>
</dbReference>
<evidence type="ECO:0000313" key="10">
    <source>
        <dbReference type="EMBL" id="MCJ0763622.1"/>
    </source>
</evidence>
<dbReference type="GO" id="GO:0015207">
    <property type="term" value="F:adenine transmembrane transporter activity"/>
    <property type="evidence" value="ECO:0007669"/>
    <property type="project" value="TreeGrafter"/>
</dbReference>
<dbReference type="AlphaFoldDB" id="A0A9X1VX87"/>
<dbReference type="RefSeq" id="WP_243306206.1">
    <property type="nucleotide sequence ID" value="NZ_JALGBI010000001.1"/>
</dbReference>
<feature type="transmembrane region" description="Helical" evidence="9">
    <location>
        <begin position="20"/>
        <end position="39"/>
    </location>
</feature>
<evidence type="ECO:0000256" key="6">
    <source>
        <dbReference type="ARBA" id="ARBA00022989"/>
    </source>
</evidence>
<reference evidence="10" key="1">
    <citation type="submission" date="2022-03" db="EMBL/GenBank/DDBJ databases">
        <authorList>
            <person name="Woo C.Y."/>
        </authorList>
    </citation>
    <scope>NUCLEOTIDE SEQUENCE</scope>
    <source>
        <strain evidence="10">CYS-02</strain>
    </source>
</reference>